<evidence type="ECO:0000313" key="8">
    <source>
        <dbReference type="Proteomes" id="UP000521943"/>
    </source>
</evidence>
<dbReference type="Proteomes" id="UP000521943">
    <property type="component" value="Unassembled WGS sequence"/>
</dbReference>
<sequence>MLPFDAAKCVEIQTNWGDKQWNNDRPISNLWTFWTNNTCHPFPESSQSSSCARGFYGDYVVPAKTREHIKYTIDFARQNKLPLIRNTGHDFIGRTTCWGSIILNTHVFKDVTFVKKYTGPGTWRGGAATVGAGIQGRELPRLANKQRPPQVVVAGECPTVGFASGYILGGGCGPLASLYGMAADQVLSFEVVTASGKTFHLCCDSLTVKTYNDLPSSAVIFNVNFTHTIDFELYWKGVDAFHFLSNRYVENGLVVHYELSPLRLHVQAFLNPKRPLRSSMTNQPTNRREAPVRQLDAGGIPYSRETKQFQTFFDLYVDDFEDEGSGASALTGGWIYTRKDIAQNATAINAAQRLTAE</sequence>
<dbReference type="EMBL" id="JACGCI010000072">
    <property type="protein sequence ID" value="KAF6748309.1"/>
    <property type="molecule type" value="Genomic_DNA"/>
</dbReference>
<evidence type="ECO:0000256" key="1">
    <source>
        <dbReference type="ARBA" id="ARBA00001974"/>
    </source>
</evidence>
<dbReference type="Pfam" id="PF01565">
    <property type="entry name" value="FAD_binding_4"/>
    <property type="match status" value="1"/>
</dbReference>
<dbReference type="InterPro" id="IPR006094">
    <property type="entry name" value="Oxid_FAD_bind_N"/>
</dbReference>
<comment type="caution">
    <text evidence="7">The sequence shown here is derived from an EMBL/GenBank/DDBJ whole genome shotgun (WGS) entry which is preliminary data.</text>
</comment>
<gene>
    <name evidence="7" type="ORF">DFP72DRAFT_1146193</name>
</gene>
<evidence type="ECO:0000259" key="6">
    <source>
        <dbReference type="PROSITE" id="PS51387"/>
    </source>
</evidence>
<evidence type="ECO:0000313" key="7">
    <source>
        <dbReference type="EMBL" id="KAF6748309.1"/>
    </source>
</evidence>
<dbReference type="Gene3D" id="3.30.465.10">
    <property type="match status" value="1"/>
</dbReference>
<evidence type="ECO:0000256" key="5">
    <source>
        <dbReference type="ARBA" id="ARBA00023002"/>
    </source>
</evidence>
<keyword evidence="3" id="KW-0285">Flavoprotein</keyword>
<keyword evidence="8" id="KW-1185">Reference proteome</keyword>
<dbReference type="OrthoDB" id="9983560at2759"/>
<keyword evidence="5" id="KW-0560">Oxidoreductase</keyword>
<dbReference type="InterPro" id="IPR050416">
    <property type="entry name" value="FAD-linked_Oxidoreductase"/>
</dbReference>
<evidence type="ECO:0000256" key="4">
    <source>
        <dbReference type="ARBA" id="ARBA00022827"/>
    </source>
</evidence>
<proteinExistence type="inferred from homology"/>
<comment type="cofactor">
    <cofactor evidence="1">
        <name>FAD</name>
        <dbReference type="ChEBI" id="CHEBI:57692"/>
    </cofactor>
</comment>
<dbReference type="InterPro" id="IPR016166">
    <property type="entry name" value="FAD-bd_PCMH"/>
</dbReference>
<accession>A0A8H6M017</accession>
<dbReference type="GO" id="GO:0071949">
    <property type="term" value="F:FAD binding"/>
    <property type="evidence" value="ECO:0007669"/>
    <property type="project" value="InterPro"/>
</dbReference>
<dbReference type="InterPro" id="IPR036318">
    <property type="entry name" value="FAD-bd_PCMH-like_sf"/>
</dbReference>
<dbReference type="SUPFAM" id="SSF56176">
    <property type="entry name" value="FAD-binding/transporter-associated domain-like"/>
    <property type="match status" value="1"/>
</dbReference>
<evidence type="ECO:0000256" key="3">
    <source>
        <dbReference type="ARBA" id="ARBA00022630"/>
    </source>
</evidence>
<dbReference type="PANTHER" id="PTHR42973">
    <property type="entry name" value="BINDING OXIDOREDUCTASE, PUTATIVE (AFU_ORTHOLOGUE AFUA_1G17690)-RELATED"/>
    <property type="match status" value="1"/>
</dbReference>
<evidence type="ECO:0000256" key="2">
    <source>
        <dbReference type="ARBA" id="ARBA00005466"/>
    </source>
</evidence>
<dbReference type="PROSITE" id="PS51387">
    <property type="entry name" value="FAD_PCMH"/>
    <property type="match status" value="1"/>
</dbReference>
<name>A0A8H6M017_9AGAR</name>
<feature type="domain" description="FAD-binding PCMH-type" evidence="6">
    <location>
        <begin position="53"/>
        <end position="264"/>
    </location>
</feature>
<dbReference type="AlphaFoldDB" id="A0A8H6M017"/>
<keyword evidence="4" id="KW-0274">FAD</keyword>
<comment type="similarity">
    <text evidence="2">Belongs to the oxygen-dependent FAD-linked oxidoreductase family.</text>
</comment>
<reference evidence="7 8" key="1">
    <citation type="submission" date="2020-07" db="EMBL/GenBank/DDBJ databases">
        <title>Comparative genomics of pyrophilous fungi reveals a link between fire events and developmental genes.</title>
        <authorList>
            <consortium name="DOE Joint Genome Institute"/>
            <person name="Steindorff A.S."/>
            <person name="Carver A."/>
            <person name="Calhoun S."/>
            <person name="Stillman K."/>
            <person name="Liu H."/>
            <person name="Lipzen A."/>
            <person name="Pangilinan J."/>
            <person name="Labutti K."/>
            <person name="Bruns T.D."/>
            <person name="Grigoriev I.V."/>
        </authorList>
    </citation>
    <scope>NUCLEOTIDE SEQUENCE [LARGE SCALE GENOMIC DNA]</scope>
    <source>
        <strain evidence="7 8">CBS 144469</strain>
    </source>
</reference>
<protein>
    <recommendedName>
        <fullName evidence="6">FAD-binding PCMH-type domain-containing protein</fullName>
    </recommendedName>
</protein>
<organism evidence="7 8">
    <name type="scientific">Ephemerocybe angulata</name>
    <dbReference type="NCBI Taxonomy" id="980116"/>
    <lineage>
        <taxon>Eukaryota</taxon>
        <taxon>Fungi</taxon>
        <taxon>Dikarya</taxon>
        <taxon>Basidiomycota</taxon>
        <taxon>Agaricomycotina</taxon>
        <taxon>Agaricomycetes</taxon>
        <taxon>Agaricomycetidae</taxon>
        <taxon>Agaricales</taxon>
        <taxon>Agaricineae</taxon>
        <taxon>Psathyrellaceae</taxon>
        <taxon>Ephemerocybe</taxon>
    </lineage>
</organism>
<dbReference type="InterPro" id="IPR016169">
    <property type="entry name" value="FAD-bd_PCMH_sub2"/>
</dbReference>
<dbReference type="PANTHER" id="PTHR42973:SF39">
    <property type="entry name" value="FAD-BINDING PCMH-TYPE DOMAIN-CONTAINING PROTEIN"/>
    <property type="match status" value="1"/>
</dbReference>
<dbReference type="GO" id="GO:0016491">
    <property type="term" value="F:oxidoreductase activity"/>
    <property type="evidence" value="ECO:0007669"/>
    <property type="project" value="UniProtKB-KW"/>
</dbReference>